<dbReference type="SUPFAM" id="SSF56281">
    <property type="entry name" value="Metallo-hydrolase/oxidoreductase"/>
    <property type="match status" value="1"/>
</dbReference>
<dbReference type="PANTHER" id="PTHR43084:SF1">
    <property type="entry name" value="PERSULFIDE DIOXYGENASE ETHE1, MITOCHONDRIAL"/>
    <property type="match status" value="1"/>
</dbReference>
<comment type="caution">
    <text evidence="2">The sequence shown here is derived from an EMBL/GenBank/DDBJ whole genome shotgun (WGS) entry which is preliminary data.</text>
</comment>
<evidence type="ECO:0000259" key="1">
    <source>
        <dbReference type="SMART" id="SM00849"/>
    </source>
</evidence>
<reference evidence="3" key="1">
    <citation type="journal article" date="2019" name="Int. J. Syst. Evol. Microbiol.">
        <title>The Global Catalogue of Microorganisms (GCM) 10K type strain sequencing project: providing services to taxonomists for standard genome sequencing and annotation.</title>
        <authorList>
            <consortium name="The Broad Institute Genomics Platform"/>
            <consortium name="The Broad Institute Genome Sequencing Center for Infectious Disease"/>
            <person name="Wu L."/>
            <person name="Ma J."/>
        </authorList>
    </citation>
    <scope>NUCLEOTIDE SEQUENCE [LARGE SCALE GENOMIC DNA]</scope>
    <source>
        <strain evidence="3">KCTC 52438</strain>
    </source>
</reference>
<dbReference type="Proteomes" id="UP001595476">
    <property type="component" value="Unassembled WGS sequence"/>
</dbReference>
<organism evidence="2 3">
    <name type="scientific">Litoribrevibacter euphylliae</name>
    <dbReference type="NCBI Taxonomy" id="1834034"/>
    <lineage>
        <taxon>Bacteria</taxon>
        <taxon>Pseudomonadati</taxon>
        <taxon>Pseudomonadota</taxon>
        <taxon>Gammaproteobacteria</taxon>
        <taxon>Oceanospirillales</taxon>
        <taxon>Oceanospirillaceae</taxon>
        <taxon>Litoribrevibacter</taxon>
    </lineage>
</organism>
<dbReference type="Gene3D" id="3.60.15.10">
    <property type="entry name" value="Ribonuclease Z/Hydroxyacylglutathione hydrolase-like"/>
    <property type="match status" value="1"/>
</dbReference>
<dbReference type="PANTHER" id="PTHR43084">
    <property type="entry name" value="PERSULFIDE DIOXYGENASE ETHE1"/>
    <property type="match status" value="1"/>
</dbReference>
<dbReference type="InterPro" id="IPR051682">
    <property type="entry name" value="Mito_Persulfide_Diox"/>
</dbReference>
<name>A0ABV7HA90_9GAMM</name>
<dbReference type="RefSeq" id="WP_386718391.1">
    <property type="nucleotide sequence ID" value="NZ_JBHRSZ010000002.1"/>
</dbReference>
<dbReference type="InterPro" id="IPR001279">
    <property type="entry name" value="Metallo-B-lactamas"/>
</dbReference>
<protein>
    <submittedName>
        <fullName evidence="2">MBL fold metallo-hydrolase</fullName>
    </submittedName>
</protein>
<dbReference type="EMBL" id="JBHRSZ010000002">
    <property type="protein sequence ID" value="MFC3150843.1"/>
    <property type="molecule type" value="Genomic_DNA"/>
</dbReference>
<dbReference type="Pfam" id="PF00753">
    <property type="entry name" value="Lactamase_B"/>
    <property type="match status" value="1"/>
</dbReference>
<proteinExistence type="predicted"/>
<gene>
    <name evidence="2" type="ORF">ACFOEK_07375</name>
</gene>
<dbReference type="SMART" id="SM00849">
    <property type="entry name" value="Lactamase_B"/>
    <property type="match status" value="1"/>
</dbReference>
<feature type="domain" description="Metallo-beta-lactamase" evidence="1">
    <location>
        <begin position="50"/>
        <end position="233"/>
    </location>
</feature>
<evidence type="ECO:0000313" key="3">
    <source>
        <dbReference type="Proteomes" id="UP001595476"/>
    </source>
</evidence>
<evidence type="ECO:0000313" key="2">
    <source>
        <dbReference type="EMBL" id="MFC3150843.1"/>
    </source>
</evidence>
<sequence length="280" mass="31641">MKYSLFLLIFLSFKSFSLDHSEFIPERTDKNGYVEPFKMFDDVYYVGDKWVSSYLISTSDGLVLVDSLESPYGRWIPGNIKRLGLDPKDLKYILITHGHSDHVGSAEYIQRNYGGKVIISYEGFLLTQSQSEASEGKTHFIPPKVDSFTKDNDELIVGNKRFKFYLTPGHTKGCLSIDFSVKDNGIDHRAFIVGGNGTNFNGLDLAANYVKSVERIRRISQSSPKVEVNLASHPRLAQIFERKAKHSGRNNPFIDQDGFQAFLDVLDARGAKKLLEEQAK</sequence>
<keyword evidence="3" id="KW-1185">Reference proteome</keyword>
<dbReference type="CDD" id="cd16280">
    <property type="entry name" value="metallo-hydrolase-like_MBL-fold"/>
    <property type="match status" value="1"/>
</dbReference>
<dbReference type="InterPro" id="IPR036866">
    <property type="entry name" value="RibonucZ/Hydroxyglut_hydro"/>
</dbReference>
<accession>A0ABV7HA90</accession>